<dbReference type="SUPFAM" id="SSF53756">
    <property type="entry name" value="UDP-Glycosyltransferase/glycogen phosphorylase"/>
    <property type="match status" value="1"/>
</dbReference>
<dbReference type="InterPro" id="IPR011990">
    <property type="entry name" value="TPR-like_helical_dom_sf"/>
</dbReference>
<protein>
    <submittedName>
        <fullName evidence="3">Uncharacterized protein</fullName>
    </submittedName>
</protein>
<evidence type="ECO:0000256" key="1">
    <source>
        <dbReference type="PROSITE-ProRule" id="PRU00339"/>
    </source>
</evidence>
<organism evidence="3 4">
    <name type="scientific">Marinicauda salina</name>
    <dbReference type="NCBI Taxonomy" id="2135793"/>
    <lineage>
        <taxon>Bacteria</taxon>
        <taxon>Pseudomonadati</taxon>
        <taxon>Pseudomonadota</taxon>
        <taxon>Alphaproteobacteria</taxon>
        <taxon>Maricaulales</taxon>
        <taxon>Maricaulaceae</taxon>
        <taxon>Marinicauda</taxon>
    </lineage>
</organism>
<evidence type="ECO:0000313" key="3">
    <source>
        <dbReference type="EMBL" id="PWE17578.1"/>
    </source>
</evidence>
<sequence>MNRERDRMAAELDLDAELAKGREAAPRLAADAVAPKRELAAPDPKDTTRPEWRKQIGKIRRAARMMDSGQEHEAARLALKILDAAPDMPLANQTMAMALERLGRLSKALDFYERAWKLDPDNPDLYRNISIIAWKLDMLPVAEKFVRLAAQLAPDDPANNSNLACILRDQGRFDDAIELIRQAIYRDQENATLWNTLGTILMEAGDPEQAIQFYEESIRLDPDMARTKHNLAYALELAGDADRAVELFTQARDAATDKIEEVTIRHGRSLSLLAAGRLAEGWDEYDVRLLPEYSSATLFAVEAPMWDGADPAEIRGKTLLVMGEQGLGDEVMFMNALADVIDTVGPEGEVRVACAGRLLELVRRSFPGVVADAHQTLNREGRNIRAASTLTADGAVEMWTPMAQPCRAFRRSVADFPDAPFMTADADKVAAWREQLAGFGPGLKVGLLWKSLKMDAKRTKFFTAFETWKPVLETPGVEFVNLQYGEVDEEIALAEKEFGVTIHQPQGIDLKDDLDDVAALGKACDLVIGPMNATTNLAASVGGEVWLIFSQRRYWAMLGAENPPWYATARAFGGLGGYGDWRSGMREIAEALAERVESMAAA</sequence>
<dbReference type="SMART" id="SM00028">
    <property type="entry name" value="TPR"/>
    <property type="match status" value="5"/>
</dbReference>
<dbReference type="Pfam" id="PF13432">
    <property type="entry name" value="TPR_16"/>
    <property type="match status" value="1"/>
</dbReference>
<feature type="repeat" description="TPR" evidence="1">
    <location>
        <begin position="191"/>
        <end position="224"/>
    </location>
</feature>
<evidence type="ECO:0000256" key="2">
    <source>
        <dbReference type="SAM" id="MobiDB-lite"/>
    </source>
</evidence>
<dbReference type="SUPFAM" id="SSF48452">
    <property type="entry name" value="TPR-like"/>
    <property type="match status" value="1"/>
</dbReference>
<reference evidence="4" key="1">
    <citation type="submission" date="2018-05" db="EMBL/GenBank/DDBJ databases">
        <authorList>
            <person name="Liu B.-T."/>
        </authorList>
    </citation>
    <scope>NUCLEOTIDE SEQUENCE [LARGE SCALE GENOMIC DNA]</scope>
    <source>
        <strain evidence="4">WD6-1</strain>
    </source>
</reference>
<comment type="caution">
    <text evidence="3">The sequence shown here is derived from an EMBL/GenBank/DDBJ whole genome shotgun (WGS) entry which is preliminary data.</text>
</comment>
<dbReference type="InterPro" id="IPR052943">
    <property type="entry name" value="TMTC_O-mannosyl-trnsfr"/>
</dbReference>
<evidence type="ECO:0000313" key="4">
    <source>
        <dbReference type="Proteomes" id="UP000245168"/>
    </source>
</evidence>
<gene>
    <name evidence="3" type="ORF">DDZ18_07865</name>
</gene>
<feature type="compositionally biased region" description="Basic and acidic residues" evidence="2">
    <location>
        <begin position="34"/>
        <end position="51"/>
    </location>
</feature>
<dbReference type="EMBL" id="QEXV01000003">
    <property type="protein sequence ID" value="PWE17578.1"/>
    <property type="molecule type" value="Genomic_DNA"/>
</dbReference>
<dbReference type="PROSITE" id="PS50005">
    <property type="entry name" value="TPR"/>
    <property type="match status" value="2"/>
</dbReference>
<name>A0A2U2BU94_9PROT</name>
<keyword evidence="4" id="KW-1185">Reference proteome</keyword>
<dbReference type="AlphaFoldDB" id="A0A2U2BU94"/>
<dbReference type="Pfam" id="PF13428">
    <property type="entry name" value="TPR_14"/>
    <property type="match status" value="1"/>
</dbReference>
<dbReference type="InterPro" id="IPR019734">
    <property type="entry name" value="TPR_rpt"/>
</dbReference>
<feature type="region of interest" description="Disordered" evidence="2">
    <location>
        <begin position="27"/>
        <end position="51"/>
    </location>
</feature>
<dbReference type="PANTHER" id="PTHR44809:SF1">
    <property type="entry name" value="PROTEIN O-MANNOSYL-TRANSFERASE TMTC1"/>
    <property type="match status" value="1"/>
</dbReference>
<dbReference type="Gene3D" id="1.25.40.10">
    <property type="entry name" value="Tetratricopeptide repeat domain"/>
    <property type="match status" value="1"/>
</dbReference>
<dbReference type="PROSITE" id="PS50293">
    <property type="entry name" value="TPR_REGION"/>
    <property type="match status" value="1"/>
</dbReference>
<keyword evidence="1" id="KW-0802">TPR repeat</keyword>
<accession>A0A2U2BU94</accession>
<dbReference type="PANTHER" id="PTHR44809">
    <property type="match status" value="1"/>
</dbReference>
<dbReference type="Proteomes" id="UP000245168">
    <property type="component" value="Unassembled WGS sequence"/>
</dbReference>
<feature type="repeat" description="TPR" evidence="1">
    <location>
        <begin position="89"/>
        <end position="122"/>
    </location>
</feature>
<proteinExistence type="predicted"/>